<keyword evidence="2" id="KW-1185">Reference proteome</keyword>
<dbReference type="EMBL" id="CAFZ01000199">
    <property type="protein sequence ID" value="CCA73055.1"/>
    <property type="molecule type" value="Genomic_DNA"/>
</dbReference>
<dbReference type="AlphaFoldDB" id="G4TP12"/>
<protein>
    <submittedName>
        <fullName evidence="1">Uncharacterized protein</fullName>
    </submittedName>
</protein>
<evidence type="ECO:0000313" key="2">
    <source>
        <dbReference type="Proteomes" id="UP000007148"/>
    </source>
</evidence>
<evidence type="ECO:0000313" key="1">
    <source>
        <dbReference type="EMBL" id="CCA73055.1"/>
    </source>
</evidence>
<organism evidence="1 2">
    <name type="scientific">Serendipita indica (strain DSM 11827)</name>
    <name type="common">Root endophyte fungus</name>
    <name type="synonym">Piriformospora indica</name>
    <dbReference type="NCBI Taxonomy" id="1109443"/>
    <lineage>
        <taxon>Eukaryota</taxon>
        <taxon>Fungi</taxon>
        <taxon>Dikarya</taxon>
        <taxon>Basidiomycota</taxon>
        <taxon>Agaricomycotina</taxon>
        <taxon>Agaricomycetes</taxon>
        <taxon>Sebacinales</taxon>
        <taxon>Serendipitaceae</taxon>
        <taxon>Serendipita</taxon>
    </lineage>
</organism>
<proteinExistence type="predicted"/>
<dbReference type="HOGENOM" id="CLU_1185417_0_0_1"/>
<comment type="caution">
    <text evidence="1">The sequence shown here is derived from an EMBL/GenBank/DDBJ whole genome shotgun (WGS) entry which is preliminary data.</text>
</comment>
<reference evidence="1 2" key="1">
    <citation type="journal article" date="2011" name="PLoS Pathog.">
        <title>Endophytic Life Strategies Decoded by Genome and Transcriptome Analyses of the Mutualistic Root Symbiont Piriformospora indica.</title>
        <authorList>
            <person name="Zuccaro A."/>
            <person name="Lahrmann U."/>
            <person name="Guldener U."/>
            <person name="Langen G."/>
            <person name="Pfiffi S."/>
            <person name="Biedenkopf D."/>
            <person name="Wong P."/>
            <person name="Samans B."/>
            <person name="Grimm C."/>
            <person name="Basiewicz M."/>
            <person name="Murat C."/>
            <person name="Martin F."/>
            <person name="Kogel K.H."/>
        </authorList>
    </citation>
    <scope>NUCLEOTIDE SEQUENCE [LARGE SCALE GENOMIC DNA]</scope>
    <source>
        <strain evidence="1 2">DSM 11827</strain>
    </source>
</reference>
<dbReference type="Proteomes" id="UP000007148">
    <property type="component" value="Unassembled WGS sequence"/>
</dbReference>
<sequence>MSTPNARTLSHRQAKQLAVLLSDDHTPDYLFHNNSEAQFESNPSALPHEAGASLSRKSLSKLGSMAKAMSTKTSALFHRKKLPTNWESTLVSPTEQTGVPSIVVTDAPEWAPTTHALSEERQSILSMAPTDEGSIASSEITTPLDVDVSNPWDNVPLFKAPNAMCNVSEEPELQESSLDTLETEEIQRILPVTRVVQHTVQSEATLSDEGPITSIHFQPTIDTVRRVASSGRLQ</sequence>
<dbReference type="InParanoid" id="G4TP12"/>
<accession>G4TP12</accession>
<gene>
    <name evidence="1" type="ORF">PIIN_07010</name>
</gene>
<name>G4TP12_SERID</name>